<protein>
    <submittedName>
        <fullName evidence="1">Recombination endonuclease VII</fullName>
    </submittedName>
</protein>
<keyword evidence="1" id="KW-0540">Nuclease</keyword>
<gene>
    <name evidence="1" type="ORF">UFOVP17_16</name>
</gene>
<evidence type="ECO:0000313" key="1">
    <source>
        <dbReference type="EMBL" id="CAB4121843.1"/>
    </source>
</evidence>
<dbReference type="GO" id="GO:0004519">
    <property type="term" value="F:endonuclease activity"/>
    <property type="evidence" value="ECO:0007669"/>
    <property type="project" value="UniProtKB-KW"/>
</dbReference>
<dbReference type="Gene3D" id="3.40.1800.10">
    <property type="entry name" value="His-Me finger endonucleases"/>
    <property type="match status" value="1"/>
</dbReference>
<sequence>MTKFCKSCRIVKPLNEFHHSKKHKLYEKHYPDSLCKACKAIKNKTWSEANPEKANRYKIKSKLKLRYKISIEEYDAMVIAQNNLCAICNQSQTRRNLSVDHCHQTNRVRGLLCDKCNLALGMINDDLTIVEGIKRYLLSNIAK</sequence>
<dbReference type="InterPro" id="IPR044925">
    <property type="entry name" value="His-Me_finger_sf"/>
</dbReference>
<reference evidence="1" key="1">
    <citation type="submission" date="2020-04" db="EMBL/GenBank/DDBJ databases">
        <authorList>
            <person name="Chiriac C."/>
            <person name="Salcher M."/>
            <person name="Ghai R."/>
            <person name="Kavagutti S V."/>
        </authorList>
    </citation>
    <scope>NUCLEOTIDE SEQUENCE</scope>
</reference>
<accession>A0A6J5KKN6</accession>
<dbReference type="EMBL" id="LR796154">
    <property type="protein sequence ID" value="CAB4121843.1"/>
    <property type="molecule type" value="Genomic_DNA"/>
</dbReference>
<organism evidence="1">
    <name type="scientific">uncultured Caudovirales phage</name>
    <dbReference type="NCBI Taxonomy" id="2100421"/>
    <lineage>
        <taxon>Viruses</taxon>
        <taxon>Duplodnaviria</taxon>
        <taxon>Heunggongvirae</taxon>
        <taxon>Uroviricota</taxon>
        <taxon>Caudoviricetes</taxon>
        <taxon>Peduoviridae</taxon>
        <taxon>Maltschvirus</taxon>
        <taxon>Maltschvirus maltsch</taxon>
    </lineage>
</organism>
<dbReference type="Pfam" id="PF02945">
    <property type="entry name" value="Endonuclease_7"/>
    <property type="match status" value="1"/>
</dbReference>
<dbReference type="InterPro" id="IPR038563">
    <property type="entry name" value="Endonuclease_7_sf"/>
</dbReference>
<keyword evidence="1" id="KW-0255">Endonuclease</keyword>
<name>A0A6J5KKN6_9CAUD</name>
<dbReference type="InterPro" id="IPR004211">
    <property type="entry name" value="Endonuclease_7"/>
</dbReference>
<proteinExistence type="predicted"/>
<dbReference type="SUPFAM" id="SSF54060">
    <property type="entry name" value="His-Me finger endonucleases"/>
    <property type="match status" value="1"/>
</dbReference>
<keyword evidence="1" id="KW-0378">Hydrolase</keyword>